<organism evidence="8 9">
    <name type="scientific">Wickerhamomyces ciferrii (strain ATCC 14091 / BCRC 22168 / CBS 111 / JCM 3599 / NBRC 0793 / NRRL Y-1031 F-60-10)</name>
    <name type="common">Yeast</name>
    <name type="synonym">Pichia ciferrii</name>
    <dbReference type="NCBI Taxonomy" id="1206466"/>
    <lineage>
        <taxon>Eukaryota</taxon>
        <taxon>Fungi</taxon>
        <taxon>Dikarya</taxon>
        <taxon>Ascomycota</taxon>
        <taxon>Saccharomycotina</taxon>
        <taxon>Saccharomycetes</taxon>
        <taxon>Phaffomycetales</taxon>
        <taxon>Wickerhamomycetaceae</taxon>
        <taxon>Wickerhamomyces</taxon>
    </lineage>
</organism>
<dbReference type="InParanoid" id="K0KNI0"/>
<feature type="region of interest" description="Disordered" evidence="5">
    <location>
        <begin position="22"/>
        <end position="45"/>
    </location>
</feature>
<feature type="transmembrane region" description="Helical" evidence="6">
    <location>
        <begin position="179"/>
        <end position="197"/>
    </location>
</feature>
<dbReference type="EMBL" id="CAIF01000088">
    <property type="protein sequence ID" value="CCH43732.1"/>
    <property type="molecule type" value="Genomic_DNA"/>
</dbReference>
<keyword evidence="2 6" id="KW-0812">Transmembrane</keyword>
<feature type="transmembrane region" description="Helical" evidence="6">
    <location>
        <begin position="501"/>
        <end position="521"/>
    </location>
</feature>
<dbReference type="GO" id="GO:0016020">
    <property type="term" value="C:membrane"/>
    <property type="evidence" value="ECO:0007669"/>
    <property type="project" value="UniProtKB-SubCell"/>
</dbReference>
<protein>
    <submittedName>
        <fullName evidence="8">Dicarboxylic amino acid permease</fullName>
    </submittedName>
</protein>
<dbReference type="AlphaFoldDB" id="K0KNI0"/>
<evidence type="ECO:0000313" key="9">
    <source>
        <dbReference type="Proteomes" id="UP000009328"/>
    </source>
</evidence>
<feature type="transmembrane region" description="Helical" evidence="6">
    <location>
        <begin position="397"/>
        <end position="415"/>
    </location>
</feature>
<dbReference type="STRING" id="1206466.K0KNI0"/>
<keyword evidence="4 6" id="KW-0472">Membrane</keyword>
<name>K0KNI0_WICCF</name>
<comment type="caution">
    <text evidence="8">The sequence shown here is derived from an EMBL/GenBank/DDBJ whole genome shotgun (WGS) entry which is preliminary data.</text>
</comment>
<proteinExistence type="predicted"/>
<evidence type="ECO:0000256" key="1">
    <source>
        <dbReference type="ARBA" id="ARBA00004141"/>
    </source>
</evidence>
<dbReference type="GO" id="GO:0015171">
    <property type="term" value="F:amino acid transmembrane transporter activity"/>
    <property type="evidence" value="ECO:0007669"/>
    <property type="project" value="TreeGrafter"/>
</dbReference>
<reference evidence="8 9" key="1">
    <citation type="journal article" date="2012" name="Eukaryot. Cell">
        <title>Draft genome sequence of Wickerhamomyces ciferrii NRRL Y-1031 F-60-10.</title>
        <authorList>
            <person name="Schneider J."/>
            <person name="Andrea H."/>
            <person name="Blom J."/>
            <person name="Jaenicke S."/>
            <person name="Ruckert C."/>
            <person name="Schorsch C."/>
            <person name="Szczepanowski R."/>
            <person name="Farwick M."/>
            <person name="Goesmann A."/>
            <person name="Puhler A."/>
            <person name="Schaffer S."/>
            <person name="Tauch A."/>
            <person name="Kohler T."/>
            <person name="Brinkrolf K."/>
        </authorList>
    </citation>
    <scope>NUCLEOTIDE SEQUENCE [LARGE SCALE GENOMIC DNA]</scope>
    <source>
        <strain evidence="9">ATCC 14091 / BCRC 22168 / CBS 111 / JCM 3599 / NBRC 0793 / NRRL Y-1031 F-60-10</strain>
    </source>
</reference>
<dbReference type="HOGENOM" id="CLU_007946_12_1_1"/>
<comment type="subcellular location">
    <subcellularLocation>
        <location evidence="1">Membrane</location>
        <topology evidence="1">Multi-pass membrane protein</topology>
    </subcellularLocation>
</comment>
<evidence type="ECO:0000313" key="8">
    <source>
        <dbReference type="EMBL" id="CCH43732.1"/>
    </source>
</evidence>
<dbReference type="PANTHER" id="PTHR43341">
    <property type="entry name" value="AMINO ACID PERMEASE"/>
    <property type="match status" value="1"/>
</dbReference>
<dbReference type="Pfam" id="PF00324">
    <property type="entry name" value="AA_permease"/>
    <property type="match status" value="1"/>
</dbReference>
<feature type="transmembrane region" description="Helical" evidence="6">
    <location>
        <begin position="209"/>
        <end position="230"/>
    </location>
</feature>
<dbReference type="PIRSF" id="PIRSF006060">
    <property type="entry name" value="AA_transporter"/>
    <property type="match status" value="1"/>
</dbReference>
<feature type="transmembrane region" description="Helical" evidence="6">
    <location>
        <begin position="75"/>
        <end position="97"/>
    </location>
</feature>
<evidence type="ECO:0000256" key="2">
    <source>
        <dbReference type="ARBA" id="ARBA00022692"/>
    </source>
</evidence>
<accession>K0KNI0</accession>
<evidence type="ECO:0000256" key="3">
    <source>
        <dbReference type="ARBA" id="ARBA00022989"/>
    </source>
</evidence>
<dbReference type="InterPro" id="IPR050524">
    <property type="entry name" value="APC_YAT"/>
</dbReference>
<dbReference type="eggNOG" id="KOG1286">
    <property type="taxonomic scope" value="Eukaryota"/>
</dbReference>
<feature type="transmembrane region" description="Helical" evidence="6">
    <location>
        <begin position="427"/>
        <end position="449"/>
    </location>
</feature>
<feature type="domain" description="Amino acid permease/ SLC12A" evidence="7">
    <location>
        <begin position="72"/>
        <end position="527"/>
    </location>
</feature>
<evidence type="ECO:0000256" key="6">
    <source>
        <dbReference type="SAM" id="Phobius"/>
    </source>
</evidence>
<gene>
    <name evidence="8" type="ORF">BN7_3286</name>
</gene>
<dbReference type="PANTHER" id="PTHR43341:SF18">
    <property type="entry name" value="AMINO ACID PERMEASE_ SLC12A DOMAIN-CONTAINING PROTEIN"/>
    <property type="match status" value="1"/>
</dbReference>
<feature type="transmembrane region" description="Helical" evidence="6">
    <location>
        <begin position="300"/>
        <end position="319"/>
    </location>
</feature>
<evidence type="ECO:0000256" key="4">
    <source>
        <dbReference type="ARBA" id="ARBA00023136"/>
    </source>
</evidence>
<dbReference type="Gene3D" id="1.20.1740.10">
    <property type="entry name" value="Amino acid/polyamine transporter I"/>
    <property type="match status" value="1"/>
</dbReference>
<feature type="compositionally biased region" description="Basic and acidic residues" evidence="5">
    <location>
        <begin position="31"/>
        <end position="41"/>
    </location>
</feature>
<dbReference type="Proteomes" id="UP000009328">
    <property type="component" value="Unassembled WGS sequence"/>
</dbReference>
<dbReference type="InterPro" id="IPR004841">
    <property type="entry name" value="AA-permease/SLC12A_dom"/>
</dbReference>
<keyword evidence="3 6" id="KW-1133">Transmembrane helix</keyword>
<evidence type="ECO:0000256" key="5">
    <source>
        <dbReference type="SAM" id="MobiDB-lite"/>
    </source>
</evidence>
<sequence length="566" mass="62056">MSINKDNVSSEVSKIDHGVDTHSINSQLNHNGDDPEKDAGIDHQYSIGSESDGSSIFGADRNKLKPALKQRHLQMLALVLVFGTGIFLSSGGVLATTGPLGTLIAFAGIALIVGLNQMALAEVAALMPVTAATIRHLEQFVDPAWGFAYGWIYVYTMVVPGEVSAAALIISYWSDINQAVWITIVIAIIIAINSYNVRFYGEVEFVFAMIKICLLIGLIIVSIVITAGGAPSHETIGFRFWKKSNIFKEYITTGSLGKFAGFWKTFTVVVYSYGSVQAVPNLAAEVKNPRRTVFTACKRIFYRVSILMLIIVFCLTLIVSSDDPKIANSSGNASSSPFVIAMNNAKIKVLPHIVNAAVLTSAFSAANACIVNTSRALFALAVKHQAPKVFLKTNKHGNPWVGNLFAFALLPLAYMNVSKKAADVFSWFQALGSSNLLLGWILISANHIHLKRAMKAQGIPNERLPHTLRFATPAAWISGIFSFILLLTGGFANFIHGNFQISSFFSSYFVIPLSLCLYFGWKFAKGTRYYRPHEVQLEALFKDAEENPEEPAPKLTGWRWITLLWS</sequence>
<evidence type="ECO:0000259" key="7">
    <source>
        <dbReference type="Pfam" id="PF00324"/>
    </source>
</evidence>
<keyword evidence="9" id="KW-1185">Reference proteome</keyword>
<feature type="transmembrane region" description="Helical" evidence="6">
    <location>
        <begin position="148"/>
        <end position="173"/>
    </location>
</feature>
<feature type="transmembrane region" description="Helical" evidence="6">
    <location>
        <begin position="103"/>
        <end position="127"/>
    </location>
</feature>
<feature type="transmembrane region" description="Helical" evidence="6">
    <location>
        <begin position="470"/>
        <end position="495"/>
    </location>
</feature>